<dbReference type="Proteomes" id="UP000748308">
    <property type="component" value="Unassembled WGS sequence"/>
</dbReference>
<evidence type="ECO:0000256" key="3">
    <source>
        <dbReference type="ARBA" id="ARBA00022475"/>
    </source>
</evidence>
<dbReference type="InterPro" id="IPR005807">
    <property type="entry name" value="SecE_bac"/>
</dbReference>
<keyword evidence="5 9" id="KW-0653">Protein transport</keyword>
<accession>A0A937XCF7</accession>
<evidence type="ECO:0000256" key="8">
    <source>
        <dbReference type="ARBA" id="ARBA00023136"/>
    </source>
</evidence>
<evidence type="ECO:0000256" key="2">
    <source>
        <dbReference type="ARBA" id="ARBA00022448"/>
    </source>
</evidence>
<comment type="caution">
    <text evidence="10">The sequence shown here is derived from an EMBL/GenBank/DDBJ whole genome shotgun (WGS) entry which is preliminary data.</text>
</comment>
<comment type="subcellular location">
    <subcellularLocation>
        <location evidence="9">Cell membrane</location>
        <topology evidence="9">Single-pass membrane protein</topology>
    </subcellularLocation>
    <subcellularLocation>
        <location evidence="1">Membrane</location>
    </subcellularLocation>
</comment>
<dbReference type="GO" id="GO:0006605">
    <property type="term" value="P:protein targeting"/>
    <property type="evidence" value="ECO:0007669"/>
    <property type="project" value="UniProtKB-UniRule"/>
</dbReference>
<dbReference type="PROSITE" id="PS01067">
    <property type="entry name" value="SECE_SEC61G"/>
    <property type="match status" value="1"/>
</dbReference>
<evidence type="ECO:0000313" key="10">
    <source>
        <dbReference type="EMBL" id="MBM3318427.1"/>
    </source>
</evidence>
<dbReference type="HAMAP" id="MF_00422">
    <property type="entry name" value="SecE"/>
    <property type="match status" value="1"/>
</dbReference>
<proteinExistence type="inferred from homology"/>
<protein>
    <recommendedName>
        <fullName evidence="9">Protein translocase subunit SecE</fullName>
    </recommendedName>
</protein>
<evidence type="ECO:0000256" key="1">
    <source>
        <dbReference type="ARBA" id="ARBA00004370"/>
    </source>
</evidence>
<reference evidence="10" key="1">
    <citation type="submission" date="2019-03" db="EMBL/GenBank/DDBJ databases">
        <title>Lake Tanganyika Metagenome-Assembled Genomes (MAGs).</title>
        <authorList>
            <person name="Tran P."/>
        </authorList>
    </citation>
    <scope>NUCLEOTIDE SEQUENCE</scope>
    <source>
        <strain evidence="10">M_DeepCast_400m_m2_100</strain>
    </source>
</reference>
<keyword evidence="3 9" id="KW-1003">Cell membrane</keyword>
<evidence type="ECO:0000256" key="9">
    <source>
        <dbReference type="HAMAP-Rule" id="MF_00422"/>
    </source>
</evidence>
<keyword evidence="6 9" id="KW-1133">Transmembrane helix</keyword>
<dbReference type="Gene3D" id="1.20.5.1030">
    <property type="entry name" value="Preprotein translocase secy subunit"/>
    <property type="match status" value="1"/>
</dbReference>
<keyword evidence="7 9" id="KW-0811">Translocation</keyword>
<dbReference type="GO" id="GO:0005886">
    <property type="term" value="C:plasma membrane"/>
    <property type="evidence" value="ECO:0007669"/>
    <property type="project" value="UniProtKB-SubCell"/>
</dbReference>
<evidence type="ECO:0000256" key="6">
    <source>
        <dbReference type="ARBA" id="ARBA00022989"/>
    </source>
</evidence>
<dbReference type="PANTHER" id="PTHR33910">
    <property type="entry name" value="PROTEIN TRANSLOCASE SUBUNIT SECE"/>
    <property type="match status" value="1"/>
</dbReference>
<dbReference type="AlphaFoldDB" id="A0A937XCF7"/>
<evidence type="ECO:0000313" key="11">
    <source>
        <dbReference type="Proteomes" id="UP000748308"/>
    </source>
</evidence>
<comment type="subunit">
    <text evidence="9">Component of the Sec protein translocase complex. Heterotrimer consisting of SecY, SecE and SecG subunits. The heterotrimers can form oligomers, although 1 heterotrimer is thought to be able to translocate proteins. Interacts with the ribosome. Interacts with SecDF, and other proteins may be involved. Interacts with SecA.</text>
</comment>
<evidence type="ECO:0000256" key="5">
    <source>
        <dbReference type="ARBA" id="ARBA00022927"/>
    </source>
</evidence>
<dbReference type="InterPro" id="IPR001901">
    <property type="entry name" value="Translocase_SecE/Sec61-g"/>
</dbReference>
<dbReference type="PANTHER" id="PTHR33910:SF1">
    <property type="entry name" value="PROTEIN TRANSLOCASE SUBUNIT SECE"/>
    <property type="match status" value="1"/>
</dbReference>
<gene>
    <name evidence="9 10" type="primary">secE</name>
    <name evidence="10" type="ORF">FJY75_11305</name>
</gene>
<keyword evidence="4 9" id="KW-0812">Transmembrane</keyword>
<comment type="function">
    <text evidence="9">Essential subunit of the Sec protein translocation channel SecYEG. Clamps together the 2 halves of SecY. May contact the channel plug during translocation.</text>
</comment>
<dbReference type="GO" id="GO:0008320">
    <property type="term" value="F:protein transmembrane transporter activity"/>
    <property type="evidence" value="ECO:0007669"/>
    <property type="project" value="UniProtKB-UniRule"/>
</dbReference>
<feature type="transmembrane region" description="Helical" evidence="9">
    <location>
        <begin position="31"/>
        <end position="52"/>
    </location>
</feature>
<dbReference type="InterPro" id="IPR038379">
    <property type="entry name" value="SecE_sf"/>
</dbReference>
<dbReference type="GO" id="GO:0043952">
    <property type="term" value="P:protein transport by the Sec complex"/>
    <property type="evidence" value="ECO:0007669"/>
    <property type="project" value="UniProtKB-UniRule"/>
</dbReference>
<dbReference type="EMBL" id="VGIY01000354">
    <property type="protein sequence ID" value="MBM3318427.1"/>
    <property type="molecule type" value="Genomic_DNA"/>
</dbReference>
<dbReference type="NCBIfam" id="TIGR00964">
    <property type="entry name" value="secE_bact"/>
    <property type="match status" value="1"/>
</dbReference>
<comment type="similarity">
    <text evidence="9">Belongs to the SecE/SEC61-gamma family.</text>
</comment>
<dbReference type="Pfam" id="PF00584">
    <property type="entry name" value="SecE"/>
    <property type="match status" value="1"/>
</dbReference>
<dbReference type="GO" id="GO:0065002">
    <property type="term" value="P:intracellular protein transmembrane transport"/>
    <property type="evidence" value="ECO:0007669"/>
    <property type="project" value="UniProtKB-UniRule"/>
</dbReference>
<keyword evidence="2 9" id="KW-0813">Transport</keyword>
<organism evidence="10 11">
    <name type="scientific">Eiseniibacteriota bacterium</name>
    <dbReference type="NCBI Taxonomy" id="2212470"/>
    <lineage>
        <taxon>Bacteria</taxon>
        <taxon>Candidatus Eiseniibacteriota</taxon>
    </lineage>
</organism>
<name>A0A937XCF7_UNCEI</name>
<sequence length="64" mass="7463">MFEKIRVFLGEVRSEIKKVTWPRPQELKESTTVVIISVFIITVFISIMDLILNRVLDFILRLGA</sequence>
<dbReference type="GO" id="GO:0009306">
    <property type="term" value="P:protein secretion"/>
    <property type="evidence" value="ECO:0007669"/>
    <property type="project" value="UniProtKB-UniRule"/>
</dbReference>
<keyword evidence="8 9" id="KW-0472">Membrane</keyword>
<evidence type="ECO:0000256" key="4">
    <source>
        <dbReference type="ARBA" id="ARBA00022692"/>
    </source>
</evidence>
<evidence type="ECO:0000256" key="7">
    <source>
        <dbReference type="ARBA" id="ARBA00023010"/>
    </source>
</evidence>